<evidence type="ECO:0000313" key="3">
    <source>
        <dbReference type="Proteomes" id="UP000030765"/>
    </source>
</evidence>
<sequence length="76" mass="8560">MASATRPYPFPACREATELEPLSKVCNLVKGDGNDAVLKRLRWLMFSRKTFSIAPFLSTASEGRGGRVYYVYVRRG</sequence>
<protein>
    <submittedName>
        <fullName evidence="1 2">ArsR family transcriptional regulator</fullName>
    </submittedName>
</protein>
<dbReference type="AlphaFoldDB" id="A0A084VNF8"/>
<name>A0A084VNF8_ANOSI</name>
<gene>
    <name evidence="1" type="ORF">ZHAS_00006999</name>
</gene>
<dbReference type="Proteomes" id="UP000030765">
    <property type="component" value="Unassembled WGS sequence"/>
</dbReference>
<reference evidence="2" key="2">
    <citation type="submission" date="2020-05" db="UniProtKB">
        <authorList>
            <consortium name="EnsemblMetazoa"/>
        </authorList>
    </citation>
    <scope>IDENTIFICATION</scope>
</reference>
<organism evidence="1">
    <name type="scientific">Anopheles sinensis</name>
    <name type="common">Mosquito</name>
    <dbReference type="NCBI Taxonomy" id="74873"/>
    <lineage>
        <taxon>Eukaryota</taxon>
        <taxon>Metazoa</taxon>
        <taxon>Ecdysozoa</taxon>
        <taxon>Arthropoda</taxon>
        <taxon>Hexapoda</taxon>
        <taxon>Insecta</taxon>
        <taxon>Pterygota</taxon>
        <taxon>Neoptera</taxon>
        <taxon>Endopterygota</taxon>
        <taxon>Diptera</taxon>
        <taxon>Nematocera</taxon>
        <taxon>Culicoidea</taxon>
        <taxon>Culicidae</taxon>
        <taxon>Anophelinae</taxon>
        <taxon>Anopheles</taxon>
    </lineage>
</organism>
<dbReference type="VEuPathDB" id="VectorBase:ASIC006999"/>
<reference evidence="1 3" key="1">
    <citation type="journal article" date="2014" name="BMC Genomics">
        <title>Genome sequence of Anopheles sinensis provides insight into genetics basis of mosquito competence for malaria parasites.</title>
        <authorList>
            <person name="Zhou D."/>
            <person name="Zhang D."/>
            <person name="Ding G."/>
            <person name="Shi L."/>
            <person name="Hou Q."/>
            <person name="Ye Y."/>
            <person name="Xu Y."/>
            <person name="Zhou H."/>
            <person name="Xiong C."/>
            <person name="Li S."/>
            <person name="Yu J."/>
            <person name="Hong S."/>
            <person name="Yu X."/>
            <person name="Zou P."/>
            <person name="Chen C."/>
            <person name="Chang X."/>
            <person name="Wang W."/>
            <person name="Lv Y."/>
            <person name="Sun Y."/>
            <person name="Ma L."/>
            <person name="Shen B."/>
            <person name="Zhu C."/>
        </authorList>
    </citation>
    <scope>NUCLEOTIDE SEQUENCE [LARGE SCALE GENOMIC DNA]</scope>
</reference>
<dbReference type="EMBL" id="ATLV01014741">
    <property type="status" value="NOT_ANNOTATED_CDS"/>
    <property type="molecule type" value="Genomic_DNA"/>
</dbReference>
<accession>A0A084VNF8</accession>
<evidence type="ECO:0000313" key="2">
    <source>
        <dbReference type="EnsemblMetazoa" id="ASIC006999-PA"/>
    </source>
</evidence>
<keyword evidence="3" id="KW-1185">Reference proteome</keyword>
<dbReference type="EnsemblMetazoa" id="ASIC006999-RA">
    <property type="protein sequence ID" value="ASIC006999-PA"/>
    <property type="gene ID" value="ASIC006999"/>
</dbReference>
<dbReference type="EMBL" id="KE524984">
    <property type="protein sequence ID" value="KFB39502.1"/>
    <property type="molecule type" value="Genomic_DNA"/>
</dbReference>
<evidence type="ECO:0000313" key="1">
    <source>
        <dbReference type="EMBL" id="KFB39502.1"/>
    </source>
</evidence>
<proteinExistence type="predicted"/>